<evidence type="ECO:0000256" key="2">
    <source>
        <dbReference type="SAM" id="Phobius"/>
    </source>
</evidence>
<feature type="transmembrane region" description="Helical" evidence="2">
    <location>
        <begin position="7"/>
        <end position="29"/>
    </location>
</feature>
<gene>
    <name evidence="3" type="ORF">B0T21DRAFT_401800</name>
</gene>
<dbReference type="Gene3D" id="3.40.50.720">
    <property type="entry name" value="NAD(P)-binding Rossmann-like Domain"/>
    <property type="match status" value="1"/>
</dbReference>
<evidence type="ECO:0008006" key="5">
    <source>
        <dbReference type="Google" id="ProtNLM"/>
    </source>
</evidence>
<comment type="caution">
    <text evidence="3">The sequence shown here is derived from an EMBL/GenBank/DDBJ whole genome shotgun (WGS) entry which is preliminary data.</text>
</comment>
<sequence>MGILTTILELPIVALLAIWNSFLAILTHLNNRPSTVAHFETDSLTSLLLTSQFFVKPVPPPEGTSFVGKTALITGSNTGLGLATARVLLQHGLSHLIIAVRNVEKGERAKLNLRVEFPGARIDVWEIDMAKFSSVVAFAKRVNSELERLDIAILNAGLIKPDWGLTEDGHEEVFQVNYLSTALLSVLLLPILRSTTRNWDSVARLTVVSSTMGLISRFENRNADPLLKSFDEYDAATKKWNLQDGADRYAVSKLLEMMLVRQLAGAVSSNEVIINAVDPALVKSTGLQDLMPYFPARLIANIMGRLAGRTMVQGAWAYVDAVDGKKEESHGKLVRNWEIEAGHQMMKTEDGKKVEEKLWAETVEELENVAGIKAILGVQQQQSDKKKGAGRA</sequence>
<dbReference type="InterPro" id="IPR002347">
    <property type="entry name" value="SDR_fam"/>
</dbReference>
<keyword evidence="2" id="KW-0472">Membrane</keyword>
<dbReference type="PANTHER" id="PTHR43157:SF35">
    <property type="entry name" value="DEHYDROGENASE_REDUCTASE FAMILY PROTEIN, PUTATIVE-RELATED"/>
    <property type="match status" value="1"/>
</dbReference>
<dbReference type="GO" id="GO:0016491">
    <property type="term" value="F:oxidoreductase activity"/>
    <property type="evidence" value="ECO:0007669"/>
    <property type="project" value="UniProtKB-KW"/>
</dbReference>
<dbReference type="EMBL" id="JAUKTV010000006">
    <property type="protein sequence ID" value="KAK0736260.1"/>
    <property type="molecule type" value="Genomic_DNA"/>
</dbReference>
<reference evidence="3" key="1">
    <citation type="submission" date="2023-06" db="EMBL/GenBank/DDBJ databases">
        <title>Genome-scale phylogeny and comparative genomics of the fungal order Sordariales.</title>
        <authorList>
            <consortium name="Lawrence Berkeley National Laboratory"/>
            <person name="Hensen N."/>
            <person name="Bonometti L."/>
            <person name="Westerberg I."/>
            <person name="Brannstrom I.O."/>
            <person name="Guillou S."/>
            <person name="Cros-Aarteil S."/>
            <person name="Calhoun S."/>
            <person name="Haridas S."/>
            <person name="Kuo A."/>
            <person name="Mondo S."/>
            <person name="Pangilinan J."/>
            <person name="Riley R."/>
            <person name="Labutti K."/>
            <person name="Andreopoulos B."/>
            <person name="Lipzen A."/>
            <person name="Chen C."/>
            <person name="Yanf M."/>
            <person name="Daum C."/>
            <person name="Ng V."/>
            <person name="Clum A."/>
            <person name="Steindorff A."/>
            <person name="Ohm R."/>
            <person name="Martin F."/>
            <person name="Silar P."/>
            <person name="Natvig D."/>
            <person name="Lalanne C."/>
            <person name="Gautier V."/>
            <person name="Ament-Velasquez S.L."/>
            <person name="Kruys A."/>
            <person name="Hutchinson M.I."/>
            <person name="Powell A.J."/>
            <person name="Barry K."/>
            <person name="Miller A.N."/>
            <person name="Grigoriev I.V."/>
            <person name="Debuchy R."/>
            <person name="Gladieux P."/>
            <person name="Thoren M.H."/>
            <person name="Johannesson H."/>
        </authorList>
    </citation>
    <scope>NUCLEOTIDE SEQUENCE</scope>
    <source>
        <strain evidence="3">CBS 540.89</strain>
    </source>
</reference>
<name>A0AA40BL65_9PEZI</name>
<dbReference type="Proteomes" id="UP001172159">
    <property type="component" value="Unassembled WGS sequence"/>
</dbReference>
<protein>
    <recommendedName>
        <fullName evidence="5">NAD(P)-binding protein</fullName>
    </recommendedName>
</protein>
<keyword evidence="2" id="KW-1133">Transmembrane helix</keyword>
<keyword evidence="2" id="KW-0812">Transmembrane</keyword>
<organism evidence="3 4">
    <name type="scientific">Apiosordaria backusii</name>
    <dbReference type="NCBI Taxonomy" id="314023"/>
    <lineage>
        <taxon>Eukaryota</taxon>
        <taxon>Fungi</taxon>
        <taxon>Dikarya</taxon>
        <taxon>Ascomycota</taxon>
        <taxon>Pezizomycotina</taxon>
        <taxon>Sordariomycetes</taxon>
        <taxon>Sordariomycetidae</taxon>
        <taxon>Sordariales</taxon>
        <taxon>Lasiosphaeriaceae</taxon>
        <taxon>Apiosordaria</taxon>
    </lineage>
</organism>
<dbReference type="SUPFAM" id="SSF51735">
    <property type="entry name" value="NAD(P)-binding Rossmann-fold domains"/>
    <property type="match status" value="1"/>
</dbReference>
<dbReference type="AlphaFoldDB" id="A0AA40BL65"/>
<proteinExistence type="predicted"/>
<keyword evidence="1" id="KW-0560">Oxidoreductase</keyword>
<dbReference type="PANTHER" id="PTHR43157">
    <property type="entry name" value="PHOSPHATIDYLINOSITOL-GLYCAN BIOSYNTHESIS CLASS F PROTEIN-RELATED"/>
    <property type="match status" value="1"/>
</dbReference>
<dbReference type="Pfam" id="PF00106">
    <property type="entry name" value="adh_short"/>
    <property type="match status" value="1"/>
</dbReference>
<evidence type="ECO:0000313" key="4">
    <source>
        <dbReference type="Proteomes" id="UP001172159"/>
    </source>
</evidence>
<dbReference type="InterPro" id="IPR036291">
    <property type="entry name" value="NAD(P)-bd_dom_sf"/>
</dbReference>
<keyword evidence="4" id="KW-1185">Reference proteome</keyword>
<accession>A0AA40BL65</accession>
<dbReference type="PRINTS" id="PR00081">
    <property type="entry name" value="GDHRDH"/>
</dbReference>
<evidence type="ECO:0000256" key="1">
    <source>
        <dbReference type="ARBA" id="ARBA00023002"/>
    </source>
</evidence>
<evidence type="ECO:0000313" key="3">
    <source>
        <dbReference type="EMBL" id="KAK0736260.1"/>
    </source>
</evidence>